<dbReference type="Proteomes" id="UP000479190">
    <property type="component" value="Unassembled WGS sequence"/>
</dbReference>
<feature type="coiled-coil region" evidence="1">
    <location>
        <begin position="25"/>
        <end position="52"/>
    </location>
</feature>
<evidence type="ECO:0000256" key="1">
    <source>
        <dbReference type="SAM" id="Coils"/>
    </source>
</evidence>
<keyword evidence="4" id="KW-1185">Reference proteome</keyword>
<proteinExistence type="predicted"/>
<feature type="region of interest" description="Disordered" evidence="2">
    <location>
        <begin position="82"/>
        <end position="108"/>
    </location>
</feature>
<organism evidence="3 4">
    <name type="scientific">Trichogramma brassicae</name>
    <dbReference type="NCBI Taxonomy" id="86971"/>
    <lineage>
        <taxon>Eukaryota</taxon>
        <taxon>Metazoa</taxon>
        <taxon>Ecdysozoa</taxon>
        <taxon>Arthropoda</taxon>
        <taxon>Hexapoda</taxon>
        <taxon>Insecta</taxon>
        <taxon>Pterygota</taxon>
        <taxon>Neoptera</taxon>
        <taxon>Endopterygota</taxon>
        <taxon>Hymenoptera</taxon>
        <taxon>Apocrita</taxon>
        <taxon>Proctotrupomorpha</taxon>
        <taxon>Chalcidoidea</taxon>
        <taxon>Trichogrammatidae</taxon>
        <taxon>Trichogramma</taxon>
    </lineage>
</organism>
<accession>A0A6H5J0N8</accession>
<sequence>MTNGRKLWNIKVELVADGQTMTKGRKRWELELEDIDVELEDIDVELEDIEVELDSSGGSSTTKIETNNRHAPTDIITFAVSRRGARQRHAGVPSHERNSKRSDCSKSKVARAIIAKEEGDRIFYRARQYGNL</sequence>
<gene>
    <name evidence="3" type="ORF">TBRA_LOCUS12609</name>
</gene>
<dbReference type="AlphaFoldDB" id="A0A6H5J0N8"/>
<feature type="compositionally biased region" description="Basic and acidic residues" evidence="2">
    <location>
        <begin position="94"/>
        <end position="106"/>
    </location>
</feature>
<dbReference type="EMBL" id="CADCXV010001072">
    <property type="protein sequence ID" value="CAB0040918.1"/>
    <property type="molecule type" value="Genomic_DNA"/>
</dbReference>
<protein>
    <submittedName>
        <fullName evidence="3">Uncharacterized protein</fullName>
    </submittedName>
</protein>
<evidence type="ECO:0000313" key="4">
    <source>
        <dbReference type="Proteomes" id="UP000479190"/>
    </source>
</evidence>
<keyword evidence="1" id="KW-0175">Coiled coil</keyword>
<reference evidence="3 4" key="1">
    <citation type="submission" date="2020-02" db="EMBL/GenBank/DDBJ databases">
        <authorList>
            <person name="Ferguson B K."/>
        </authorList>
    </citation>
    <scope>NUCLEOTIDE SEQUENCE [LARGE SCALE GENOMIC DNA]</scope>
</reference>
<evidence type="ECO:0000313" key="3">
    <source>
        <dbReference type="EMBL" id="CAB0040918.1"/>
    </source>
</evidence>
<name>A0A6H5J0N8_9HYME</name>
<evidence type="ECO:0000256" key="2">
    <source>
        <dbReference type="SAM" id="MobiDB-lite"/>
    </source>
</evidence>